<accession>A0A3N1HQA5</accession>
<protein>
    <submittedName>
        <fullName evidence="1">Uncharacterized protein</fullName>
    </submittedName>
</protein>
<gene>
    <name evidence="1" type="ORF">EDC03_0803</name>
</gene>
<comment type="caution">
    <text evidence="1">The sequence shown here is derived from an EMBL/GenBank/DDBJ whole genome shotgun (WGS) entry which is preliminary data.</text>
</comment>
<evidence type="ECO:0000313" key="1">
    <source>
        <dbReference type="EMBL" id="ROP44677.1"/>
    </source>
</evidence>
<dbReference type="AlphaFoldDB" id="A0A3N1HQA5"/>
<sequence>MHLNMTNSSSGHDLARLTDAAHRHGLVVFDLQGDNGGDVYLPLDDGSSYADHIAPPRSAVPTDVVKKRVRDSLRAELKALGLTKHGPYTWRRALDSGHNLEVHLSVRSRDGARDLFVDVNLHLGRDAVTGYLVDWRWDIGRMLTNAEWQQVNRDLEERRAQGPDTMEQSSAWLDWDNTWNRYDLGLPITTADDLEHWVPVLTQVTVRTCQGLLADPQQLPEVEPWDA</sequence>
<organism evidence="1 2">
    <name type="scientific">Pseudokineococcus lusitanus</name>
    <dbReference type="NCBI Taxonomy" id="763993"/>
    <lineage>
        <taxon>Bacteria</taxon>
        <taxon>Bacillati</taxon>
        <taxon>Actinomycetota</taxon>
        <taxon>Actinomycetes</taxon>
        <taxon>Kineosporiales</taxon>
        <taxon>Kineosporiaceae</taxon>
        <taxon>Pseudokineococcus</taxon>
    </lineage>
</organism>
<keyword evidence="2" id="KW-1185">Reference proteome</keyword>
<proteinExistence type="predicted"/>
<dbReference type="InParanoid" id="A0A3N1HQA5"/>
<name>A0A3N1HQA5_9ACTN</name>
<dbReference type="EMBL" id="RJKN01000002">
    <property type="protein sequence ID" value="ROP44677.1"/>
    <property type="molecule type" value="Genomic_DNA"/>
</dbReference>
<dbReference type="Proteomes" id="UP000276232">
    <property type="component" value="Unassembled WGS sequence"/>
</dbReference>
<reference evidence="1 2" key="1">
    <citation type="journal article" date="2015" name="Stand. Genomic Sci.">
        <title>Genomic Encyclopedia of Bacterial and Archaeal Type Strains, Phase III: the genomes of soil and plant-associated and newly described type strains.</title>
        <authorList>
            <person name="Whitman W.B."/>
            <person name="Woyke T."/>
            <person name="Klenk H.P."/>
            <person name="Zhou Y."/>
            <person name="Lilburn T.G."/>
            <person name="Beck B.J."/>
            <person name="De Vos P."/>
            <person name="Vandamme P."/>
            <person name="Eisen J.A."/>
            <person name="Garrity G."/>
            <person name="Hugenholtz P."/>
            <person name="Kyrpides N.C."/>
        </authorList>
    </citation>
    <scope>NUCLEOTIDE SEQUENCE [LARGE SCALE GENOMIC DNA]</scope>
    <source>
        <strain evidence="1 2">CECT 7306</strain>
    </source>
</reference>
<evidence type="ECO:0000313" key="2">
    <source>
        <dbReference type="Proteomes" id="UP000276232"/>
    </source>
</evidence>